<dbReference type="Proteomes" id="UP001064048">
    <property type="component" value="Chromosome 4"/>
</dbReference>
<proteinExistence type="predicted"/>
<name>A0ACC0JJJ0_CHOFU</name>
<gene>
    <name evidence="1" type="ORF">MSG28_002657</name>
</gene>
<reference evidence="1 2" key="1">
    <citation type="journal article" date="2022" name="Genome Biol. Evol.">
        <title>The Spruce Budworm Genome: Reconstructing the Evolutionary History of Antifreeze Proteins.</title>
        <authorList>
            <person name="Beliveau C."/>
            <person name="Gagne P."/>
            <person name="Picq S."/>
            <person name="Vernygora O."/>
            <person name="Keeling C.I."/>
            <person name="Pinkney K."/>
            <person name="Doucet D."/>
            <person name="Wen F."/>
            <person name="Johnston J.S."/>
            <person name="Maaroufi H."/>
            <person name="Boyle B."/>
            <person name="Laroche J."/>
            <person name="Dewar K."/>
            <person name="Juretic N."/>
            <person name="Blackburn G."/>
            <person name="Nisole A."/>
            <person name="Brunet B."/>
            <person name="Brandao M."/>
            <person name="Lumley L."/>
            <person name="Duan J."/>
            <person name="Quan G."/>
            <person name="Lucarotti C.J."/>
            <person name="Roe A.D."/>
            <person name="Sperling F.A.H."/>
            <person name="Levesque R.C."/>
            <person name="Cusson M."/>
        </authorList>
    </citation>
    <scope>NUCLEOTIDE SEQUENCE [LARGE SCALE GENOMIC DNA]</scope>
    <source>
        <strain evidence="1">Glfc:IPQL:Cfum</strain>
    </source>
</reference>
<accession>A0ACC0JJJ0</accession>
<organism evidence="1 2">
    <name type="scientific">Choristoneura fumiferana</name>
    <name type="common">Spruce budworm moth</name>
    <name type="synonym">Archips fumiferana</name>
    <dbReference type="NCBI Taxonomy" id="7141"/>
    <lineage>
        <taxon>Eukaryota</taxon>
        <taxon>Metazoa</taxon>
        <taxon>Ecdysozoa</taxon>
        <taxon>Arthropoda</taxon>
        <taxon>Hexapoda</taxon>
        <taxon>Insecta</taxon>
        <taxon>Pterygota</taxon>
        <taxon>Neoptera</taxon>
        <taxon>Endopterygota</taxon>
        <taxon>Lepidoptera</taxon>
        <taxon>Glossata</taxon>
        <taxon>Ditrysia</taxon>
        <taxon>Tortricoidea</taxon>
        <taxon>Tortricidae</taxon>
        <taxon>Tortricinae</taxon>
        <taxon>Choristoneura</taxon>
    </lineage>
</organism>
<protein>
    <submittedName>
        <fullName evidence="1">Uncharacterized protein</fullName>
    </submittedName>
</protein>
<sequence>MYSVLAFGIATIFLVGVPVNHAMPSPPEITKWPVECEGKTYCTKKPDNYPEKFFEELLNTKHETAMVIERSGGMENRSGEQDVGSCHSRRSMDLVYLIKDDNDRIRLVAQTETFKIIVLIEECSNPGRTLSSNVLNARLLKKHRVDCYETKVPMEFMVLSLDGSSLESVGPKGGIASSCSAKLIDKN</sequence>
<evidence type="ECO:0000313" key="2">
    <source>
        <dbReference type="Proteomes" id="UP001064048"/>
    </source>
</evidence>
<dbReference type="EMBL" id="CM046104">
    <property type="protein sequence ID" value="KAI8424000.1"/>
    <property type="molecule type" value="Genomic_DNA"/>
</dbReference>
<comment type="caution">
    <text evidence="1">The sequence shown here is derived from an EMBL/GenBank/DDBJ whole genome shotgun (WGS) entry which is preliminary data.</text>
</comment>
<evidence type="ECO:0000313" key="1">
    <source>
        <dbReference type="EMBL" id="KAI8424000.1"/>
    </source>
</evidence>
<keyword evidence="2" id="KW-1185">Reference proteome</keyword>